<reference evidence="2" key="1">
    <citation type="submission" date="2016-05" db="EMBL/GenBank/DDBJ databases">
        <title>Paenibacillus oryzae. sp. nov., isolated from the rice root.</title>
        <authorList>
            <person name="Zhang J."/>
            <person name="Zhang X."/>
        </authorList>
    </citation>
    <scope>NUCLEOTIDE SEQUENCE [LARGE SCALE GENOMIC DNA]</scope>
    <source>
        <strain evidence="2">KCTC13222</strain>
    </source>
</reference>
<keyword evidence="2" id="KW-1185">Reference proteome</keyword>
<name>A0A1C0ZUX6_9BACL</name>
<dbReference type="Proteomes" id="UP000093309">
    <property type="component" value="Unassembled WGS sequence"/>
</dbReference>
<sequence>MLIFEMLTPATYEKATNLKALGVAVLMELRGVAESWFKWLTKRTRGSHLAVDSDAVLLRFAPSEQPNL</sequence>
<dbReference type="STRING" id="512399.A8709_28975"/>
<gene>
    <name evidence="1" type="ORF">A8709_28975</name>
</gene>
<accession>A0A1C0ZUX6</accession>
<evidence type="ECO:0000313" key="1">
    <source>
        <dbReference type="EMBL" id="OCT11899.1"/>
    </source>
</evidence>
<proteinExistence type="predicted"/>
<dbReference type="EMBL" id="LYPC01000027">
    <property type="protein sequence ID" value="OCT11899.1"/>
    <property type="molecule type" value="Genomic_DNA"/>
</dbReference>
<dbReference type="AlphaFoldDB" id="A0A1C0ZUX6"/>
<evidence type="ECO:0000313" key="2">
    <source>
        <dbReference type="Proteomes" id="UP000093309"/>
    </source>
</evidence>
<comment type="caution">
    <text evidence="1">The sequence shown here is derived from an EMBL/GenBank/DDBJ whole genome shotgun (WGS) entry which is preliminary data.</text>
</comment>
<organism evidence="1 2">
    <name type="scientific">Paenibacillus pectinilyticus</name>
    <dbReference type="NCBI Taxonomy" id="512399"/>
    <lineage>
        <taxon>Bacteria</taxon>
        <taxon>Bacillati</taxon>
        <taxon>Bacillota</taxon>
        <taxon>Bacilli</taxon>
        <taxon>Bacillales</taxon>
        <taxon>Paenibacillaceae</taxon>
        <taxon>Paenibacillus</taxon>
    </lineage>
</organism>
<protein>
    <submittedName>
        <fullName evidence="1">Uncharacterized protein</fullName>
    </submittedName>
</protein>